<protein>
    <submittedName>
        <fullName evidence="1">Uncharacterized protein</fullName>
    </submittedName>
</protein>
<keyword evidence="2" id="KW-1185">Reference proteome</keyword>
<dbReference type="AlphaFoldDB" id="A0A8D2JAT4"/>
<name>A0A8D2JAT4_VARKO</name>
<reference evidence="1" key="2">
    <citation type="submission" date="2025-09" db="UniProtKB">
        <authorList>
            <consortium name="Ensembl"/>
        </authorList>
    </citation>
    <scope>IDENTIFICATION</scope>
</reference>
<sequence length="120" mass="12971">MPPSTRPVGLPCASCAWKTSRTGPGRGASPSTSVDVSLDLPFFLPLSPSGILRSPACTRRRGSKPPTRGQRHLRCCSLLAPLGLCPRAAHSRSPRRAARWWPRQPMSRGAFRLGNFAPEA</sequence>
<evidence type="ECO:0000313" key="2">
    <source>
        <dbReference type="Proteomes" id="UP000694545"/>
    </source>
</evidence>
<evidence type="ECO:0000313" key="1">
    <source>
        <dbReference type="Ensembl" id="ENSVKKP00000009712.1"/>
    </source>
</evidence>
<reference evidence="1" key="1">
    <citation type="submission" date="2025-08" db="UniProtKB">
        <authorList>
            <consortium name="Ensembl"/>
        </authorList>
    </citation>
    <scope>IDENTIFICATION</scope>
</reference>
<dbReference type="Ensembl" id="ENSVKKT00000009954.1">
    <property type="protein sequence ID" value="ENSVKKP00000009712.1"/>
    <property type="gene ID" value="ENSVKKG00000006852.1"/>
</dbReference>
<accession>A0A8D2JAT4</accession>
<dbReference type="Proteomes" id="UP000694545">
    <property type="component" value="Unplaced"/>
</dbReference>
<proteinExistence type="predicted"/>
<organism evidence="1 2">
    <name type="scientific">Varanus komodoensis</name>
    <name type="common">Komodo dragon</name>
    <dbReference type="NCBI Taxonomy" id="61221"/>
    <lineage>
        <taxon>Eukaryota</taxon>
        <taxon>Metazoa</taxon>
        <taxon>Chordata</taxon>
        <taxon>Craniata</taxon>
        <taxon>Vertebrata</taxon>
        <taxon>Euteleostomi</taxon>
        <taxon>Lepidosauria</taxon>
        <taxon>Squamata</taxon>
        <taxon>Bifurcata</taxon>
        <taxon>Unidentata</taxon>
        <taxon>Episquamata</taxon>
        <taxon>Toxicofera</taxon>
        <taxon>Anguimorpha</taxon>
        <taxon>Paleoanguimorpha</taxon>
        <taxon>Varanoidea</taxon>
        <taxon>Varanidae</taxon>
        <taxon>Varanus</taxon>
    </lineage>
</organism>